<feature type="compositionally biased region" description="Low complexity" evidence="1">
    <location>
        <begin position="201"/>
        <end position="212"/>
    </location>
</feature>
<feature type="compositionally biased region" description="Low complexity" evidence="1">
    <location>
        <begin position="22"/>
        <end position="31"/>
    </location>
</feature>
<feature type="region of interest" description="Disordered" evidence="1">
    <location>
        <begin position="185"/>
        <end position="242"/>
    </location>
</feature>
<keyword evidence="3" id="KW-1185">Reference proteome</keyword>
<evidence type="ECO:0000313" key="3">
    <source>
        <dbReference type="Proteomes" id="UP000037460"/>
    </source>
</evidence>
<feature type="region of interest" description="Disordered" evidence="1">
    <location>
        <begin position="73"/>
        <end position="92"/>
    </location>
</feature>
<proteinExistence type="predicted"/>
<dbReference type="EMBL" id="JWZX01003159">
    <property type="protein sequence ID" value="KOO23749.1"/>
    <property type="molecule type" value="Genomic_DNA"/>
</dbReference>
<sequence length="453" mass="48080">MSSFAESDLSVISGLTEELARLRGAASAAAAPPLDHEGGADGAQSKAEQEEEDGIEEALERMQSEMEAAKVRAVAGDRAALQKQLDDRDGRAREERETLLSYIAELRSREDEAGEAIRSADFETDVVELTDRGRLERANEEAHADGRATKRSQAPLVAKVIQHVKDPSTMDALLEMQRLDEALEVTERRQGETRGTFLTEASAGTRATSASGRPPPPGATSSLPRGKAPKSPPKAPADSLGESLSALNAEIGRLKGIDTSAAAASTRSNSEVSAGLSQTEDGRFTVGGRRCVGGVWITVADEARIESLMGDSSGSGDDDDDLLGPMGEGYRPDPEACERLAAIDAALEELGGQHALTSLEFDLRAAEPTKPALGSDSSLATMRMQRADEAALTRIRDRLADLHSTPSTQPVRSSAESQLLAELLASVRQEAERALDLALDSRPSTARSRTDLS</sequence>
<evidence type="ECO:0000256" key="1">
    <source>
        <dbReference type="SAM" id="MobiDB-lite"/>
    </source>
</evidence>
<feature type="compositionally biased region" description="Low complexity" evidence="1">
    <location>
        <begin position="261"/>
        <end position="270"/>
    </location>
</feature>
<feature type="compositionally biased region" description="Basic and acidic residues" evidence="1">
    <location>
        <begin position="133"/>
        <end position="148"/>
    </location>
</feature>
<comment type="caution">
    <text evidence="2">The sequence shown here is derived from an EMBL/GenBank/DDBJ whole genome shotgun (WGS) entry which is preliminary data.</text>
</comment>
<feature type="region of interest" description="Disordered" evidence="1">
    <location>
        <begin position="261"/>
        <end position="284"/>
    </location>
</feature>
<accession>A0A0M0JAX5</accession>
<reference evidence="3" key="1">
    <citation type="journal article" date="2015" name="PLoS Genet.">
        <title>Genome Sequence and Transcriptome Analyses of Chrysochromulina tobin: Metabolic Tools for Enhanced Algal Fitness in the Prominent Order Prymnesiales (Haptophyceae).</title>
        <authorList>
            <person name="Hovde B.T."/>
            <person name="Deodato C.R."/>
            <person name="Hunsperger H.M."/>
            <person name="Ryken S.A."/>
            <person name="Yost W."/>
            <person name="Jha R.K."/>
            <person name="Patterson J."/>
            <person name="Monnat R.J. Jr."/>
            <person name="Barlow S.B."/>
            <person name="Starkenburg S.R."/>
            <person name="Cattolico R.A."/>
        </authorList>
    </citation>
    <scope>NUCLEOTIDE SEQUENCE</scope>
    <source>
        <strain evidence="3">CCMP291</strain>
    </source>
</reference>
<dbReference type="AlphaFoldDB" id="A0A0M0JAX5"/>
<dbReference type="Proteomes" id="UP000037460">
    <property type="component" value="Unassembled WGS sequence"/>
</dbReference>
<protein>
    <submittedName>
        <fullName evidence="2">Uncharacterized protein</fullName>
    </submittedName>
</protein>
<name>A0A0M0JAX5_9EUKA</name>
<organism evidence="2 3">
    <name type="scientific">Chrysochromulina tobinii</name>
    <dbReference type="NCBI Taxonomy" id="1460289"/>
    <lineage>
        <taxon>Eukaryota</taxon>
        <taxon>Haptista</taxon>
        <taxon>Haptophyta</taxon>
        <taxon>Prymnesiophyceae</taxon>
        <taxon>Prymnesiales</taxon>
        <taxon>Chrysochromulinaceae</taxon>
        <taxon>Chrysochromulina</taxon>
    </lineage>
</organism>
<gene>
    <name evidence="2" type="ORF">Ctob_002150</name>
</gene>
<feature type="region of interest" description="Disordered" evidence="1">
    <location>
        <begin position="133"/>
        <end position="153"/>
    </location>
</feature>
<feature type="region of interest" description="Disordered" evidence="1">
    <location>
        <begin position="22"/>
        <end position="61"/>
    </location>
</feature>
<evidence type="ECO:0000313" key="2">
    <source>
        <dbReference type="EMBL" id="KOO23749.1"/>
    </source>
</evidence>